<evidence type="ECO:0000313" key="9">
    <source>
        <dbReference type="EMBL" id="SKA06317.1"/>
    </source>
</evidence>
<dbReference type="InterPro" id="IPR016218">
    <property type="entry name" value="AcylCoA_decarb/synth_gsu"/>
</dbReference>
<feature type="binding site" evidence="6">
    <location>
        <position position="341"/>
    </location>
    <ligand>
        <name>5-methoxybenzimidazolylcob(I)amide</name>
        <dbReference type="ChEBI" id="CHEBI:157765"/>
    </ligand>
</feature>
<dbReference type="Gene3D" id="3.20.20.20">
    <property type="entry name" value="Dihydropteroate synthase-like"/>
    <property type="match status" value="1"/>
</dbReference>
<accession>A0A1T4QRT0</accession>
<dbReference type="InterPro" id="IPR011005">
    <property type="entry name" value="Dihydropteroate_synth-like_sf"/>
</dbReference>
<keyword evidence="2 7" id="KW-0479">Metal-binding</keyword>
<evidence type="ECO:0000256" key="6">
    <source>
        <dbReference type="PIRSR" id="PIRSR000376-1"/>
    </source>
</evidence>
<dbReference type="Pfam" id="PF03599">
    <property type="entry name" value="CdhD"/>
    <property type="match status" value="1"/>
</dbReference>
<dbReference type="RefSeq" id="WP_078665809.1">
    <property type="nucleotide sequence ID" value="NZ_FUXM01000021.1"/>
</dbReference>
<dbReference type="Pfam" id="PF04060">
    <property type="entry name" value="FeS"/>
    <property type="match status" value="1"/>
</dbReference>
<evidence type="ECO:0000256" key="4">
    <source>
        <dbReference type="ARBA" id="ARBA00023014"/>
    </source>
</evidence>
<feature type="binding site" evidence="7">
    <location>
        <position position="17"/>
    </location>
    <ligand>
        <name>[4Fe-4S] cluster</name>
        <dbReference type="ChEBI" id="CHEBI:49883"/>
    </ligand>
</feature>
<dbReference type="NCBIfam" id="NF003195">
    <property type="entry name" value="PRK04165.1"/>
    <property type="match status" value="1"/>
</dbReference>
<keyword evidence="1 7" id="KW-0004">4Fe-4S</keyword>
<dbReference type="GO" id="GO:0005506">
    <property type="term" value="F:iron ion binding"/>
    <property type="evidence" value="ECO:0007669"/>
    <property type="project" value="InterPro"/>
</dbReference>
<dbReference type="AlphaFoldDB" id="A0A1T4QRT0"/>
<dbReference type="PIRSF" id="PIRSF000376">
    <property type="entry name" value="AcCoA_decarb_gamma"/>
    <property type="match status" value="1"/>
</dbReference>
<sequence>MALTGLEIYKQLPKKNCKECGQPTCLAFAMQLAAGKASLEACPYVSDAAKEFLGAASAPPIALVKIGTGEKELSIGNETVLFRHDKRFEHPTGIAIEVYDDMSAEEIAAKVDAINKLVFDRVGQIHEVDLVAVVNRSGDAGKFVEAVKAVQGATKYPLILISSDVNAMGQALEVAAAGKPLVYAATAENYEAMTELAKKYQVPLAVKGSNLNELAELVEKVTALGWKELVIDSGAREVAQALGDLTQIRRKALKEKFRPFGYPAIAFASNPENPLQEAIDAGVYIAKYAGIVVISSADPAVVLPLITLRLNIYTDPQKPIAVEAKIYEIGNPGPDAPVFITTNFSLTYFCVAGDVEASRVPAYVIPIDTDGISVLTAWAAGKYSPEKIAEDLKNLGIKDKINHNKIIIPGHVAVLSGKLAELSGFEVIVGPRESSGIPSFLKQRWN</sequence>
<keyword evidence="4 7" id="KW-0411">Iron-sulfur</keyword>
<dbReference type="Gene3D" id="3.40.50.11600">
    <property type="match status" value="1"/>
</dbReference>
<dbReference type="InterPro" id="IPR051069">
    <property type="entry name" value="ACDS_complex_subunit"/>
</dbReference>
<evidence type="ECO:0000256" key="3">
    <source>
        <dbReference type="ARBA" id="ARBA00023004"/>
    </source>
</evidence>
<dbReference type="PANTHER" id="PTHR36214:SF3">
    <property type="entry name" value="ACETYL-COA DECARBONYLASE_SYNTHASE COMPLEX SUBUNIT GAMMA"/>
    <property type="match status" value="1"/>
</dbReference>
<dbReference type="PROSITE" id="PS51656">
    <property type="entry name" value="4FE4S"/>
    <property type="match status" value="1"/>
</dbReference>
<dbReference type="InterPro" id="IPR007202">
    <property type="entry name" value="4Fe-4S_dom"/>
</dbReference>
<dbReference type="SUPFAM" id="SSF51717">
    <property type="entry name" value="Dihydropteroate synthetase-like"/>
    <property type="match status" value="1"/>
</dbReference>
<dbReference type="GO" id="GO:0051539">
    <property type="term" value="F:4 iron, 4 sulfur cluster binding"/>
    <property type="evidence" value="ECO:0007669"/>
    <property type="project" value="UniProtKB-KW"/>
</dbReference>
<feature type="binding site" evidence="7">
    <location>
        <position position="42"/>
    </location>
    <ligand>
        <name>[4Fe-4S] cluster</name>
        <dbReference type="ChEBI" id="CHEBI:49883"/>
    </ligand>
</feature>
<keyword evidence="5" id="KW-0170">Cobalt</keyword>
<protein>
    <submittedName>
        <fullName evidence="9">CO-methylating acetyl-CoA synthase corrinoid iron-sulfur protein large subunit</fullName>
    </submittedName>
</protein>
<feature type="binding site" evidence="7">
    <location>
        <position position="20"/>
    </location>
    <ligand>
        <name>[4Fe-4S] cluster</name>
        <dbReference type="ChEBI" id="CHEBI:49883"/>
    </ligand>
</feature>
<gene>
    <name evidence="9" type="ORF">SAMN02745885_01767</name>
</gene>
<feature type="domain" description="4Fe-4S" evidence="8">
    <location>
        <begin position="1"/>
        <end position="59"/>
    </location>
</feature>
<dbReference type="GO" id="GO:0008168">
    <property type="term" value="F:methyltransferase activity"/>
    <property type="evidence" value="ECO:0007669"/>
    <property type="project" value="InterPro"/>
</dbReference>
<feature type="binding site" evidence="6">
    <location>
        <begin position="371"/>
        <end position="374"/>
    </location>
    <ligand>
        <name>5-methoxybenzimidazolylcob(I)amide</name>
        <dbReference type="ChEBI" id="CHEBI:157765"/>
    </ligand>
</feature>
<keyword evidence="10" id="KW-1185">Reference proteome</keyword>
<evidence type="ECO:0000256" key="2">
    <source>
        <dbReference type="ARBA" id="ARBA00022723"/>
    </source>
</evidence>
<name>A0A1T4QRT0_9FIRM</name>
<dbReference type="InterPro" id="IPR016041">
    <property type="entry name" value="Ac-CoA_synth_d_su_TIM-brl"/>
</dbReference>
<proteinExistence type="predicted"/>
<keyword evidence="3 7" id="KW-0408">Iron</keyword>
<dbReference type="EMBL" id="FUXM01000021">
    <property type="protein sequence ID" value="SKA06317.1"/>
    <property type="molecule type" value="Genomic_DNA"/>
</dbReference>
<feature type="binding site" evidence="6">
    <location>
        <position position="347"/>
    </location>
    <ligand>
        <name>5-methoxybenzimidazolylcob(I)amide</name>
        <dbReference type="ChEBI" id="CHEBI:157765"/>
    </ligand>
</feature>
<dbReference type="OrthoDB" id="140437at2"/>
<dbReference type="GO" id="GO:0046356">
    <property type="term" value="P:acetyl-CoA catabolic process"/>
    <property type="evidence" value="ECO:0007669"/>
    <property type="project" value="InterPro"/>
</dbReference>
<evidence type="ECO:0000256" key="1">
    <source>
        <dbReference type="ARBA" id="ARBA00022485"/>
    </source>
</evidence>
<feature type="binding site" evidence="6">
    <location>
        <position position="434"/>
    </location>
    <ligand>
        <name>5-methoxybenzimidazolylcob(I)amide</name>
        <dbReference type="ChEBI" id="CHEBI:157765"/>
    </ligand>
</feature>
<reference evidence="10" key="1">
    <citation type="submission" date="2017-02" db="EMBL/GenBank/DDBJ databases">
        <authorList>
            <person name="Varghese N."/>
            <person name="Submissions S."/>
        </authorList>
    </citation>
    <scope>NUCLEOTIDE SEQUENCE [LARGE SCALE GENOMIC DNA]</scope>
    <source>
        <strain evidence="10">DSM 16521</strain>
    </source>
</reference>
<organism evidence="9 10">
    <name type="scientific">Carboxydocella sporoproducens DSM 16521</name>
    <dbReference type="NCBI Taxonomy" id="1121270"/>
    <lineage>
        <taxon>Bacteria</taxon>
        <taxon>Bacillati</taxon>
        <taxon>Bacillota</taxon>
        <taxon>Clostridia</taxon>
        <taxon>Eubacteriales</taxon>
        <taxon>Clostridiales Family XVI. Incertae Sedis</taxon>
        <taxon>Carboxydocella</taxon>
    </lineage>
</organism>
<evidence type="ECO:0000256" key="5">
    <source>
        <dbReference type="ARBA" id="ARBA00023285"/>
    </source>
</evidence>
<evidence type="ECO:0000313" key="10">
    <source>
        <dbReference type="Proteomes" id="UP000189933"/>
    </source>
</evidence>
<evidence type="ECO:0000259" key="8">
    <source>
        <dbReference type="PROSITE" id="PS51656"/>
    </source>
</evidence>
<evidence type="ECO:0000256" key="7">
    <source>
        <dbReference type="PIRSR" id="PIRSR000376-2"/>
    </source>
</evidence>
<dbReference type="Proteomes" id="UP000189933">
    <property type="component" value="Unassembled WGS sequence"/>
</dbReference>
<feature type="binding site" evidence="7">
    <location>
        <position position="25"/>
    </location>
    <ligand>
        <name>[4Fe-4S] cluster</name>
        <dbReference type="ChEBI" id="CHEBI:49883"/>
    </ligand>
</feature>
<dbReference type="PANTHER" id="PTHR36214">
    <property type="match status" value="1"/>
</dbReference>